<keyword evidence="3" id="KW-1185">Reference proteome</keyword>
<gene>
    <name evidence="2" type="ORF">PPNO1_LOCUS1731</name>
</gene>
<accession>A0A9P1M703</accession>
<name>A0A9P1M703_9PEZI</name>
<protein>
    <submittedName>
        <fullName evidence="2">Uncharacterized protein</fullName>
    </submittedName>
</protein>
<evidence type="ECO:0000313" key="2">
    <source>
        <dbReference type="EMBL" id="CAI4211960.1"/>
    </source>
</evidence>
<evidence type="ECO:0000313" key="3">
    <source>
        <dbReference type="Proteomes" id="UP000838763"/>
    </source>
</evidence>
<reference evidence="2" key="1">
    <citation type="submission" date="2022-11" db="EMBL/GenBank/DDBJ databases">
        <authorList>
            <person name="Scott C."/>
            <person name="Bruce N."/>
        </authorList>
    </citation>
    <scope>NUCLEOTIDE SEQUENCE</scope>
</reference>
<dbReference type="EMBL" id="CALLCH030000003">
    <property type="protein sequence ID" value="CAI4211960.1"/>
    <property type="molecule type" value="Genomic_DNA"/>
</dbReference>
<evidence type="ECO:0000256" key="1">
    <source>
        <dbReference type="SAM" id="MobiDB-lite"/>
    </source>
</evidence>
<comment type="caution">
    <text evidence="2">The sequence shown here is derived from an EMBL/GenBank/DDBJ whole genome shotgun (WGS) entry which is preliminary data.</text>
</comment>
<dbReference type="Proteomes" id="UP000838763">
    <property type="component" value="Unassembled WGS sequence"/>
</dbReference>
<organism evidence="2 3">
    <name type="scientific">Parascedosporium putredinis</name>
    <dbReference type="NCBI Taxonomy" id="1442378"/>
    <lineage>
        <taxon>Eukaryota</taxon>
        <taxon>Fungi</taxon>
        <taxon>Dikarya</taxon>
        <taxon>Ascomycota</taxon>
        <taxon>Pezizomycotina</taxon>
        <taxon>Sordariomycetes</taxon>
        <taxon>Hypocreomycetidae</taxon>
        <taxon>Microascales</taxon>
        <taxon>Microascaceae</taxon>
        <taxon>Parascedosporium</taxon>
    </lineage>
</organism>
<proteinExistence type="predicted"/>
<feature type="region of interest" description="Disordered" evidence="1">
    <location>
        <begin position="1"/>
        <end position="20"/>
    </location>
</feature>
<dbReference type="AlphaFoldDB" id="A0A9P1M703"/>
<sequence>MAKPGAQACADSRDSQQTSDLCSSTCLQRKRLPLTERYRPRFGLDPKTNSDTILAALRETKDTWGCVPFV</sequence>